<comment type="similarity">
    <text evidence="7">Belongs to the class IV-like SAM-binding methyltransferase superfamily. RNA methyltransferase TrmH family.</text>
</comment>
<keyword evidence="2 7" id="KW-0489">Methyltransferase</keyword>
<evidence type="ECO:0000256" key="7">
    <source>
        <dbReference type="HAMAP-Rule" id="MF_02060"/>
    </source>
</evidence>
<proteinExistence type="inferred from homology"/>
<dbReference type="SUPFAM" id="SSF75217">
    <property type="entry name" value="alpha/beta knot"/>
    <property type="match status" value="1"/>
</dbReference>
<dbReference type="KEGG" id="mbas:ALGA_0380"/>
<feature type="binding site" evidence="7">
    <location>
        <position position="160"/>
    </location>
    <ligand>
        <name>S-adenosyl-L-methionine</name>
        <dbReference type="ChEBI" id="CHEBI:59789"/>
    </ligand>
</feature>
<dbReference type="Proteomes" id="UP000218267">
    <property type="component" value="Chromosome"/>
</dbReference>
<evidence type="ECO:0000256" key="6">
    <source>
        <dbReference type="ARBA" id="ARBA00022884"/>
    </source>
</evidence>
<evidence type="ECO:0000313" key="10">
    <source>
        <dbReference type="Proteomes" id="UP000218267"/>
    </source>
</evidence>
<organism evidence="9 10">
    <name type="scientific">Labilibaculum antarcticum</name>
    <dbReference type="NCBI Taxonomy" id="1717717"/>
    <lineage>
        <taxon>Bacteria</taxon>
        <taxon>Pseudomonadati</taxon>
        <taxon>Bacteroidota</taxon>
        <taxon>Bacteroidia</taxon>
        <taxon>Marinilabiliales</taxon>
        <taxon>Marinifilaceae</taxon>
        <taxon>Labilibaculum</taxon>
    </lineage>
</organism>
<keyword evidence="4 7" id="KW-0949">S-adenosyl-L-methionine</keyword>
<keyword evidence="1 7" id="KW-0820">tRNA-binding</keyword>
<keyword evidence="5 7" id="KW-0819">tRNA processing</keyword>
<dbReference type="HAMAP" id="MF_02060">
    <property type="entry name" value="tRNA_methyltr_TrmH"/>
    <property type="match status" value="1"/>
</dbReference>
<dbReference type="Gene3D" id="3.40.1280.10">
    <property type="match status" value="1"/>
</dbReference>
<comment type="catalytic activity">
    <reaction evidence="7">
        <text>guanosine(18) in tRNA + S-adenosyl-L-methionine = 2'-O-methylguanosine(18) in tRNA + S-adenosyl-L-homocysteine + H(+)</text>
        <dbReference type="Rhea" id="RHEA:20077"/>
        <dbReference type="Rhea" id="RHEA-COMP:10190"/>
        <dbReference type="Rhea" id="RHEA-COMP:10192"/>
        <dbReference type="ChEBI" id="CHEBI:15378"/>
        <dbReference type="ChEBI" id="CHEBI:57856"/>
        <dbReference type="ChEBI" id="CHEBI:59789"/>
        <dbReference type="ChEBI" id="CHEBI:74269"/>
        <dbReference type="ChEBI" id="CHEBI:74445"/>
        <dbReference type="EC" id="2.1.1.34"/>
    </reaction>
</comment>
<dbReference type="GO" id="GO:0002938">
    <property type="term" value="P:tRNA guanine ribose methylation"/>
    <property type="evidence" value="ECO:0007669"/>
    <property type="project" value="UniProtKB-UniRule"/>
</dbReference>
<sequence length="227" mass="26175">MEERLLKEAVNFLEGFSNDNRKELLRKNVEDRTRYITLVLEDIFQAQNASAVIRTCDCFGIQDLHVIENYNSYKLNPDVVMGASKWVDLHRHHKEERNTLSTISKLKSQGYRIVATTPHTNDILLPDFDLSKGKAAFFFGTERTGLSDEVMNNADEFVKIPMYGFTESFNISVSAALVLSHLTTALRRSDVEWQLSDNEKLELNLKWLKKTVRSGDELLEKFLKKNQ</sequence>
<evidence type="ECO:0000256" key="4">
    <source>
        <dbReference type="ARBA" id="ARBA00022691"/>
    </source>
</evidence>
<dbReference type="PANTHER" id="PTHR43453">
    <property type="entry name" value="RRNA METHYLASE-LIKE"/>
    <property type="match status" value="1"/>
</dbReference>
<keyword evidence="10" id="KW-1185">Reference proteome</keyword>
<dbReference type="CDD" id="cd18092">
    <property type="entry name" value="SpoU-like_TrmH"/>
    <property type="match status" value="1"/>
</dbReference>
<dbReference type="InterPro" id="IPR033671">
    <property type="entry name" value="TrmH"/>
</dbReference>
<dbReference type="PANTHER" id="PTHR43453:SF1">
    <property type="entry name" value="TRNA_RRNA METHYLTRANSFERASE SPOU TYPE DOMAIN-CONTAINING PROTEIN"/>
    <property type="match status" value="1"/>
</dbReference>
<protein>
    <recommendedName>
        <fullName evidence="7">tRNA (guanosine(18)-2'-O)-methyltransferase</fullName>
        <ecNumber evidence="7">2.1.1.34</ecNumber>
    </recommendedName>
    <alternativeName>
        <fullName evidence="7">tRNA [Gm18] methyltransferase</fullName>
    </alternativeName>
</protein>
<feature type="domain" description="tRNA/rRNA methyltransferase SpoU type" evidence="8">
    <location>
        <begin position="36"/>
        <end position="179"/>
    </location>
</feature>
<accession>A0A1Y1CEM1</accession>
<evidence type="ECO:0000256" key="2">
    <source>
        <dbReference type="ARBA" id="ARBA00022603"/>
    </source>
</evidence>
<dbReference type="Pfam" id="PF00588">
    <property type="entry name" value="SpoU_methylase"/>
    <property type="match status" value="1"/>
</dbReference>
<name>A0A1Y1CEM1_9BACT</name>
<keyword evidence="3 7" id="KW-0808">Transferase</keyword>
<evidence type="ECO:0000256" key="1">
    <source>
        <dbReference type="ARBA" id="ARBA00022555"/>
    </source>
</evidence>
<dbReference type="EC" id="2.1.1.34" evidence="7"/>
<evidence type="ECO:0000313" key="9">
    <source>
        <dbReference type="EMBL" id="BAX78775.1"/>
    </source>
</evidence>
<dbReference type="EMBL" id="AP018042">
    <property type="protein sequence ID" value="BAX78775.1"/>
    <property type="molecule type" value="Genomic_DNA"/>
</dbReference>
<gene>
    <name evidence="7" type="primary">trmH</name>
    <name evidence="9" type="ORF">ALGA_0380</name>
</gene>
<keyword evidence="6 7" id="KW-0694">RNA-binding</keyword>
<dbReference type="GO" id="GO:0000049">
    <property type="term" value="F:tRNA binding"/>
    <property type="evidence" value="ECO:0007669"/>
    <property type="project" value="UniProtKB-UniRule"/>
</dbReference>
<evidence type="ECO:0000256" key="5">
    <source>
        <dbReference type="ARBA" id="ARBA00022694"/>
    </source>
</evidence>
<reference evidence="10" key="2">
    <citation type="journal article" date="2020" name="Antonie Van Leeuwenhoek">
        <title>Labilibaculum antarcticum sp. nov., a novel facultative anaerobic, psychrotorelant bacterium isolated from marine sediment of Antarctica.</title>
        <authorList>
            <person name="Watanabe M."/>
            <person name="Kojima H."/>
            <person name="Fukui M."/>
        </authorList>
    </citation>
    <scope>NUCLEOTIDE SEQUENCE [LARGE SCALE GENOMIC DNA]</scope>
    <source>
        <strain evidence="10">SPP2</strain>
    </source>
</reference>
<dbReference type="InterPro" id="IPR029026">
    <property type="entry name" value="tRNA_m1G_MTases_N"/>
</dbReference>
<evidence type="ECO:0000259" key="8">
    <source>
        <dbReference type="Pfam" id="PF00588"/>
    </source>
</evidence>
<feature type="binding site" evidence="7">
    <location>
        <position position="116"/>
    </location>
    <ligand>
        <name>S-adenosyl-L-methionine</name>
        <dbReference type="ChEBI" id="CHEBI:59789"/>
    </ligand>
</feature>
<dbReference type="InterPro" id="IPR029028">
    <property type="entry name" value="Alpha/beta_knot_MTases"/>
</dbReference>
<comment type="function">
    <text evidence="7">Catalyzes the 2'-O methylation of guanosine at position 18 in tRNA.</text>
</comment>
<dbReference type="OrthoDB" id="9794400at2"/>
<dbReference type="InterPro" id="IPR001537">
    <property type="entry name" value="SpoU_MeTrfase"/>
</dbReference>
<comment type="caution">
    <text evidence="7">Lacks conserved residue(s) required for the propagation of feature annotation.</text>
</comment>
<evidence type="ECO:0000256" key="3">
    <source>
        <dbReference type="ARBA" id="ARBA00022679"/>
    </source>
</evidence>
<dbReference type="AlphaFoldDB" id="A0A1Y1CEM1"/>
<dbReference type="GO" id="GO:0141100">
    <property type="term" value="F:tRNA (guanine(18)-2'-O)-methyltransferase activity"/>
    <property type="evidence" value="ECO:0007669"/>
    <property type="project" value="UniProtKB-UniRule"/>
</dbReference>
<dbReference type="RefSeq" id="WP_096433334.1">
    <property type="nucleotide sequence ID" value="NZ_AP018042.1"/>
</dbReference>
<reference evidence="9 10" key="1">
    <citation type="journal article" date="2018" name="Mar. Genomics">
        <title>Complete genome sequence of Marinifilaceae bacterium strain SPP2, isolated from the Antarctic marine sediment.</title>
        <authorList>
            <person name="Watanabe M."/>
            <person name="Kojima H."/>
            <person name="Fukui M."/>
        </authorList>
    </citation>
    <scope>NUCLEOTIDE SEQUENCE [LARGE SCALE GENOMIC DNA]</scope>
    <source>
        <strain evidence="9 10">SPP2</strain>
    </source>
</reference>